<sequence>MSFQGGNALAGPSRLEVLHDAHDTLIQHVDAKTSGGSMINQGPSIYIYTGDYRSQSDLKPRSIDRESAEWGRFVRTILKTFLNSLQGRNEAHLAVETSCPGTQIVEESSEFTLASFGDSDDPSALKARPSVSKGEAYVTSMLASGNGFACWQPRPQAPIKDGEGVIPGDVGIFSVQEGFQKLFNIWDDEDSMRRTAITQAYRAPYNVPTKIGNITRREYSEGDTVVEGTTSRTIYRSDG</sequence>
<evidence type="ECO:0000313" key="2">
    <source>
        <dbReference type="Proteomes" id="UP000298030"/>
    </source>
</evidence>
<gene>
    <name evidence="1" type="ORF">FA13DRAFT_1402201</name>
</gene>
<dbReference type="OrthoDB" id="3222453at2759"/>
<accession>A0A4Y7SPF4</accession>
<dbReference type="AlphaFoldDB" id="A0A4Y7SPF4"/>
<dbReference type="Proteomes" id="UP000298030">
    <property type="component" value="Unassembled WGS sequence"/>
</dbReference>
<comment type="caution">
    <text evidence="1">The sequence shown here is derived from an EMBL/GenBank/DDBJ whole genome shotgun (WGS) entry which is preliminary data.</text>
</comment>
<reference evidence="1 2" key="1">
    <citation type="journal article" date="2019" name="Nat. Ecol. Evol.">
        <title>Megaphylogeny resolves global patterns of mushroom evolution.</title>
        <authorList>
            <person name="Varga T."/>
            <person name="Krizsan K."/>
            <person name="Foldi C."/>
            <person name="Dima B."/>
            <person name="Sanchez-Garcia M."/>
            <person name="Sanchez-Ramirez S."/>
            <person name="Szollosi G.J."/>
            <person name="Szarkandi J.G."/>
            <person name="Papp V."/>
            <person name="Albert L."/>
            <person name="Andreopoulos W."/>
            <person name="Angelini C."/>
            <person name="Antonin V."/>
            <person name="Barry K.W."/>
            <person name="Bougher N.L."/>
            <person name="Buchanan P."/>
            <person name="Buyck B."/>
            <person name="Bense V."/>
            <person name="Catcheside P."/>
            <person name="Chovatia M."/>
            <person name="Cooper J."/>
            <person name="Damon W."/>
            <person name="Desjardin D."/>
            <person name="Finy P."/>
            <person name="Geml J."/>
            <person name="Haridas S."/>
            <person name="Hughes K."/>
            <person name="Justo A."/>
            <person name="Karasinski D."/>
            <person name="Kautmanova I."/>
            <person name="Kiss B."/>
            <person name="Kocsube S."/>
            <person name="Kotiranta H."/>
            <person name="LaButti K.M."/>
            <person name="Lechner B.E."/>
            <person name="Liimatainen K."/>
            <person name="Lipzen A."/>
            <person name="Lukacs Z."/>
            <person name="Mihaltcheva S."/>
            <person name="Morgado L.N."/>
            <person name="Niskanen T."/>
            <person name="Noordeloos M.E."/>
            <person name="Ohm R.A."/>
            <person name="Ortiz-Santana B."/>
            <person name="Ovrebo C."/>
            <person name="Racz N."/>
            <person name="Riley R."/>
            <person name="Savchenko A."/>
            <person name="Shiryaev A."/>
            <person name="Soop K."/>
            <person name="Spirin V."/>
            <person name="Szebenyi C."/>
            <person name="Tomsovsky M."/>
            <person name="Tulloss R.E."/>
            <person name="Uehling J."/>
            <person name="Grigoriev I.V."/>
            <person name="Vagvolgyi C."/>
            <person name="Papp T."/>
            <person name="Martin F.M."/>
            <person name="Miettinen O."/>
            <person name="Hibbett D.S."/>
            <person name="Nagy L.G."/>
        </authorList>
    </citation>
    <scope>NUCLEOTIDE SEQUENCE [LARGE SCALE GENOMIC DNA]</scope>
    <source>
        <strain evidence="1 2">FP101781</strain>
    </source>
</reference>
<protein>
    <submittedName>
        <fullName evidence="1">Uncharacterized protein</fullName>
    </submittedName>
</protein>
<proteinExistence type="predicted"/>
<name>A0A4Y7SPF4_COPMI</name>
<dbReference type="EMBL" id="QPFP01000074">
    <property type="protein sequence ID" value="TEB23763.1"/>
    <property type="molecule type" value="Genomic_DNA"/>
</dbReference>
<keyword evidence="2" id="KW-1185">Reference proteome</keyword>
<evidence type="ECO:0000313" key="1">
    <source>
        <dbReference type="EMBL" id="TEB23763.1"/>
    </source>
</evidence>
<dbReference type="STRING" id="71717.A0A4Y7SPF4"/>
<organism evidence="1 2">
    <name type="scientific">Coprinellus micaceus</name>
    <name type="common">Glistening ink-cap mushroom</name>
    <name type="synonym">Coprinus micaceus</name>
    <dbReference type="NCBI Taxonomy" id="71717"/>
    <lineage>
        <taxon>Eukaryota</taxon>
        <taxon>Fungi</taxon>
        <taxon>Dikarya</taxon>
        <taxon>Basidiomycota</taxon>
        <taxon>Agaricomycotina</taxon>
        <taxon>Agaricomycetes</taxon>
        <taxon>Agaricomycetidae</taxon>
        <taxon>Agaricales</taxon>
        <taxon>Agaricineae</taxon>
        <taxon>Psathyrellaceae</taxon>
        <taxon>Coprinellus</taxon>
    </lineage>
</organism>